<dbReference type="Pfam" id="PF10374">
    <property type="entry name" value="EST1"/>
    <property type="match status" value="1"/>
</dbReference>
<dbReference type="GO" id="GO:0042162">
    <property type="term" value="F:telomeric DNA binding"/>
    <property type="evidence" value="ECO:0007669"/>
    <property type="project" value="TreeGrafter"/>
</dbReference>
<dbReference type="InterPro" id="IPR011990">
    <property type="entry name" value="TPR-like_helical_dom_sf"/>
</dbReference>
<protein>
    <submittedName>
        <fullName evidence="5">Protein SMG7-like</fullName>
    </submittedName>
</protein>
<dbReference type="PANTHER" id="PTHR15696:SF25">
    <property type="entry name" value="OS08G0305300 PROTEIN"/>
    <property type="match status" value="1"/>
</dbReference>
<dbReference type="Gene3D" id="1.25.40.10">
    <property type="entry name" value="Tetratricopeptide repeat domain"/>
    <property type="match status" value="1"/>
</dbReference>
<comment type="caution">
    <text evidence="5">The sequence shown here is derived from an EMBL/GenBank/DDBJ whole genome shotgun (WGS) entry which is preliminary data.</text>
</comment>
<organism evidence="5 6">
    <name type="scientific">Tripterygium wilfordii</name>
    <name type="common">Thunder God vine</name>
    <dbReference type="NCBI Taxonomy" id="458696"/>
    <lineage>
        <taxon>Eukaryota</taxon>
        <taxon>Viridiplantae</taxon>
        <taxon>Streptophyta</taxon>
        <taxon>Embryophyta</taxon>
        <taxon>Tracheophyta</taxon>
        <taxon>Spermatophyta</taxon>
        <taxon>Magnoliopsida</taxon>
        <taxon>eudicotyledons</taxon>
        <taxon>Gunneridae</taxon>
        <taxon>Pentapetalae</taxon>
        <taxon>rosids</taxon>
        <taxon>fabids</taxon>
        <taxon>Celastrales</taxon>
        <taxon>Celastraceae</taxon>
        <taxon>Tripterygium</taxon>
    </lineage>
</organism>
<feature type="domain" description="Telomerase activating protein Est1-like N-terminal" evidence="4">
    <location>
        <begin position="69"/>
        <end position="192"/>
    </location>
</feature>
<dbReference type="Proteomes" id="UP000593562">
    <property type="component" value="Unassembled WGS sequence"/>
</dbReference>
<dbReference type="AlphaFoldDB" id="A0A7J7DNM5"/>
<name>A0A7J7DNM5_TRIWF</name>
<dbReference type="GO" id="GO:0000184">
    <property type="term" value="P:nuclear-transcribed mRNA catabolic process, nonsense-mediated decay"/>
    <property type="evidence" value="ECO:0007669"/>
    <property type="project" value="TreeGrafter"/>
</dbReference>
<dbReference type="OrthoDB" id="69928at2759"/>
<evidence type="ECO:0000259" key="4">
    <source>
        <dbReference type="Pfam" id="PF10374"/>
    </source>
</evidence>
<dbReference type="FunCoup" id="A0A7J7DNM5">
    <property type="interactions" value="3136"/>
</dbReference>
<dbReference type="GO" id="GO:0070034">
    <property type="term" value="F:telomerase RNA binding"/>
    <property type="evidence" value="ECO:0007669"/>
    <property type="project" value="TreeGrafter"/>
</dbReference>
<dbReference type="EMBL" id="JAAARO010000005">
    <property type="protein sequence ID" value="KAF5747941.1"/>
    <property type="molecule type" value="Genomic_DNA"/>
</dbReference>
<sequence>MTVPMNNSLDLSSRERVQSLFHKNVELENSCKKAAQARIPSDPNAWQQIRENYEAIILEDHVFAEQHEVEYALWQLHYRRIEELRAHLNAALASSHSPLPQDVEVSSRPERVTKIRSQFKAFLSEATGFYHDLMLKIRTKYGLPLGLFFDGPESQNVVSRDGNKSIEMKKCMISCHHCLIYLGDLSRYKGLYGEGESKTRDFAAASSYYMEAFSLCPSSGNPHHQLAILASYSGDELVAVYRYFRSLAVDNPFSTARDNLIIAFEKNRQSFSQVLESAEASSAKNALARMNRRGRGRGVATSVKDDKMGASPVKENPSSTHEILKSFSTCFIRLNGILFTRTSLEMFVEVLSVVRGDLFKLLSSGTEEKYNFGSRPSDNGLMIVRLVAILIFTVYNAIRETEYQSYAANLQCSVLRQNACTAIFEVMGIIVERCIQLQDPLTSFLLPGVLIFMEWLACQPDIAAGSEVEENQATARSFFWKSCVSLLNKLLTSGLMSINEDKDETCFSNMSTYNEGETANRLALWEDFELRGFVPLVPAQLILDFSRKQSSENDGGDREIRARLQRIVAAGKSLASVVQVGKQGMYFDSRVKRFAIGIEPQSGKESDFELSSSNEMSACDGVMKIEHIGEQKLSPEDSQLNSQLYTEMEEEDEVIVFKPYMTDKRVDFDGSKLSSAEVFGHGGGISSQEDLGSCVALVSASQDGFEVLNDLSSKAPISTVTIPQRVPSLNSFHTRSSISLAAAQDVPLLNTIDTSSRPPASLANLSQHVQPIQPSASKWLLESENSIANGFSELNLTENGLVTKPRLQKSFGCLQPATFPFPCPHAVNHSSGKVHPIQVSDTVIPSKLDSVMPLGANFNSLTSSALPASKTKYPVSRPTRHVGPPPGFVPPKFADESFFDIGLNDNLTVDDYSWLDGYELPSSTKGSGYTNSSSLSAQSYHHVPVGSSPTGVVTSFPFPGKQFPSLQAQSENHISVQDYQVLDHLKLYQEQQMQQQLLKKVNHQSGHLPEQYWGQLPREGHFFV</sequence>
<dbReference type="InterPro" id="IPR045153">
    <property type="entry name" value="Est1/Ebs1-like"/>
</dbReference>
<evidence type="ECO:0000313" key="6">
    <source>
        <dbReference type="Proteomes" id="UP000593562"/>
    </source>
</evidence>
<dbReference type="PANTHER" id="PTHR15696">
    <property type="entry name" value="SMG-7 SUPPRESSOR WITH MORPHOLOGICAL EFFECT ON GENITALIA PROTEIN 7"/>
    <property type="match status" value="1"/>
</dbReference>
<dbReference type="FunFam" id="1.25.40.10:FF:000225">
    <property type="entry name" value="Protein SMG7"/>
    <property type="match status" value="1"/>
</dbReference>
<dbReference type="SUPFAM" id="SSF48452">
    <property type="entry name" value="TPR-like"/>
    <property type="match status" value="1"/>
</dbReference>
<accession>A0A7J7DNM5</accession>
<feature type="region of interest" description="Disordered" evidence="2">
    <location>
        <begin position="297"/>
        <end position="317"/>
    </location>
</feature>
<keyword evidence="1" id="KW-0677">Repeat</keyword>
<reference evidence="5 6" key="1">
    <citation type="journal article" date="2020" name="Nat. Commun.">
        <title>Genome of Tripterygium wilfordii and identification of cytochrome P450 involved in triptolide biosynthesis.</title>
        <authorList>
            <person name="Tu L."/>
            <person name="Su P."/>
            <person name="Zhang Z."/>
            <person name="Gao L."/>
            <person name="Wang J."/>
            <person name="Hu T."/>
            <person name="Zhou J."/>
            <person name="Zhang Y."/>
            <person name="Zhao Y."/>
            <person name="Liu Y."/>
            <person name="Song Y."/>
            <person name="Tong Y."/>
            <person name="Lu Y."/>
            <person name="Yang J."/>
            <person name="Xu C."/>
            <person name="Jia M."/>
            <person name="Peters R.J."/>
            <person name="Huang L."/>
            <person name="Gao W."/>
        </authorList>
    </citation>
    <scope>NUCLEOTIDE SEQUENCE [LARGE SCALE GENOMIC DNA]</scope>
    <source>
        <strain evidence="6">cv. XIE 37</strain>
        <tissue evidence="5">Leaf</tissue>
    </source>
</reference>
<gene>
    <name evidence="5" type="ORF">HS088_TW05G00672</name>
</gene>
<evidence type="ECO:0000256" key="2">
    <source>
        <dbReference type="SAM" id="MobiDB-lite"/>
    </source>
</evidence>
<dbReference type="GO" id="GO:0005697">
    <property type="term" value="C:telomerase holoenzyme complex"/>
    <property type="evidence" value="ECO:0007669"/>
    <property type="project" value="TreeGrafter"/>
</dbReference>
<evidence type="ECO:0000259" key="3">
    <source>
        <dbReference type="Pfam" id="PF10373"/>
    </source>
</evidence>
<dbReference type="InterPro" id="IPR019458">
    <property type="entry name" value="Est1-like_N"/>
</dbReference>
<dbReference type="InParanoid" id="A0A7J7DNM5"/>
<dbReference type="Pfam" id="PF10373">
    <property type="entry name" value="EST1_DNA_bind"/>
    <property type="match status" value="1"/>
</dbReference>
<proteinExistence type="predicted"/>
<dbReference type="InterPro" id="IPR018834">
    <property type="entry name" value="DNA/RNA-bd_Est1-type"/>
</dbReference>
<feature type="domain" description="DNA/RNA-binding" evidence="3">
    <location>
        <begin position="205"/>
        <end position="538"/>
    </location>
</feature>
<keyword evidence="6" id="KW-1185">Reference proteome</keyword>
<evidence type="ECO:0000313" key="5">
    <source>
        <dbReference type="EMBL" id="KAF5747941.1"/>
    </source>
</evidence>
<evidence type="ECO:0000256" key="1">
    <source>
        <dbReference type="ARBA" id="ARBA00022737"/>
    </source>
</evidence>